<dbReference type="Proteomes" id="UP000254808">
    <property type="component" value="Chromosome"/>
</dbReference>
<accession>A0A345UPA3</accession>
<evidence type="ECO:0000313" key="1">
    <source>
        <dbReference type="EMBL" id="AXJ02305.1"/>
    </source>
</evidence>
<dbReference type="GO" id="GO:0006313">
    <property type="term" value="P:DNA transposition"/>
    <property type="evidence" value="ECO:0007669"/>
    <property type="project" value="InterPro"/>
</dbReference>
<reference evidence="1 2" key="1">
    <citation type="submission" date="2018-03" db="EMBL/GenBank/DDBJ databases">
        <title>Phenotypic and genomic properties of Cyclonatronum proteinivorum gen. nov., sp. nov., a haloalkaliphilic bacteroidete from soda lakes possessing Na+-translocating rhodopsin.</title>
        <authorList>
            <person name="Toshchakov S.V."/>
            <person name="Korzhenkov A."/>
            <person name="Samarov N.I."/>
            <person name="Kublanov I.V."/>
            <person name="Muntyan M.S."/>
            <person name="Sorokin D.Y."/>
        </authorList>
    </citation>
    <scope>NUCLEOTIDE SEQUENCE [LARGE SCALE GENOMIC DNA]</scope>
    <source>
        <strain evidence="1 2">Omega</strain>
    </source>
</reference>
<dbReference type="GO" id="GO:0003677">
    <property type="term" value="F:DNA binding"/>
    <property type="evidence" value="ECO:0007669"/>
    <property type="project" value="InterPro"/>
</dbReference>
<dbReference type="OrthoDB" id="884299at2"/>
<dbReference type="Gene3D" id="1.10.10.60">
    <property type="entry name" value="Homeodomain-like"/>
    <property type="match status" value="1"/>
</dbReference>
<dbReference type="Pfam" id="PF01527">
    <property type="entry name" value="HTH_Tnp_1"/>
    <property type="match status" value="1"/>
</dbReference>
<dbReference type="KEGG" id="cprv:CYPRO_3070"/>
<dbReference type="EMBL" id="CP027806">
    <property type="protein sequence ID" value="AXJ02305.1"/>
    <property type="molecule type" value="Genomic_DNA"/>
</dbReference>
<dbReference type="RefSeq" id="WP_114985412.1">
    <property type="nucleotide sequence ID" value="NZ_CP027806.1"/>
</dbReference>
<gene>
    <name evidence="1" type="ORF">CYPRO_3070</name>
</gene>
<protein>
    <submittedName>
        <fullName evidence="1">Transposase</fullName>
    </submittedName>
</protein>
<dbReference type="AlphaFoldDB" id="A0A345UPA3"/>
<organism evidence="1 2">
    <name type="scientific">Cyclonatronum proteinivorum</name>
    <dbReference type="NCBI Taxonomy" id="1457365"/>
    <lineage>
        <taxon>Bacteria</taxon>
        <taxon>Pseudomonadati</taxon>
        <taxon>Balneolota</taxon>
        <taxon>Balneolia</taxon>
        <taxon>Balneolales</taxon>
        <taxon>Cyclonatronaceae</taxon>
        <taxon>Cyclonatronum</taxon>
    </lineage>
</organism>
<keyword evidence="2" id="KW-1185">Reference proteome</keyword>
<dbReference type="GO" id="GO:0004803">
    <property type="term" value="F:transposase activity"/>
    <property type="evidence" value="ECO:0007669"/>
    <property type="project" value="InterPro"/>
</dbReference>
<proteinExistence type="predicted"/>
<dbReference type="PANTHER" id="PTHR33215:SF13">
    <property type="entry name" value="PROTEIN DISTAL ANTENNA"/>
    <property type="match status" value="1"/>
</dbReference>
<evidence type="ECO:0000313" key="2">
    <source>
        <dbReference type="Proteomes" id="UP000254808"/>
    </source>
</evidence>
<sequence>MEKTKTRKTYTAEFKRQAVERALENNDVMQTARDLGVDHTSIRKWIKDVQQNADQAFPGSGNPRNNEIKAIKREISKLREENEILKKAAGIFALRSRKDTSL</sequence>
<dbReference type="InterPro" id="IPR009057">
    <property type="entry name" value="Homeodomain-like_sf"/>
</dbReference>
<name>A0A345UPA3_9BACT</name>
<dbReference type="InterPro" id="IPR051839">
    <property type="entry name" value="RD_transcriptional_regulator"/>
</dbReference>
<dbReference type="SUPFAM" id="SSF46689">
    <property type="entry name" value="Homeodomain-like"/>
    <property type="match status" value="1"/>
</dbReference>
<dbReference type="PANTHER" id="PTHR33215">
    <property type="entry name" value="PROTEIN DISTAL ANTENNA"/>
    <property type="match status" value="1"/>
</dbReference>
<dbReference type="InterPro" id="IPR002514">
    <property type="entry name" value="Transposase_8"/>
</dbReference>